<reference evidence="5 6" key="1">
    <citation type="submission" date="2019-03" db="EMBL/GenBank/DDBJ databases">
        <title>Genomic Encyclopedia of Type Strains, Phase IV (KMG-IV): sequencing the most valuable type-strain genomes for metagenomic binning, comparative biology and taxonomic classification.</title>
        <authorList>
            <person name="Goeker M."/>
        </authorList>
    </citation>
    <scope>NUCLEOTIDE SEQUENCE [LARGE SCALE GENOMIC DNA]</scope>
    <source>
        <strain evidence="5 6">DSM 103792</strain>
    </source>
</reference>
<name>A0A4R6UNR9_9GAMM</name>
<evidence type="ECO:0000259" key="4">
    <source>
        <dbReference type="PROSITE" id="PS50110"/>
    </source>
</evidence>
<feature type="coiled-coil region" evidence="3">
    <location>
        <begin position="131"/>
        <end position="158"/>
    </location>
</feature>
<protein>
    <submittedName>
        <fullName evidence="5">Histidine kinase-like protein</fullName>
    </submittedName>
</protein>
<sequence>MAEHLRILIADDNYSDRIILKALLAREGHEVITAEDGLQAVDLFMTEQPDIVLLDLMMPNLDGYGAASRIKALSDERLVPIVFLTAMTDVDALTRCLEVGGDDFLTKPYQKDILHAKLRALRRIQQLYKTVSHQRDQIRKHQKRMEREQQQAKAIFDRIAHPGCLDAPFIYHHLSSLHIFNGDVLLAAEKPGGGVHVFLGDFTGHGLPAAIGAMPISELFYDMTGRGFALSDIVSAMNSRLCELLPVGVFCCAFAAEIDIRESVVRVWNGGMPNGLLWRDGQGVVAQFRSTHLPLGITDDDRFRAIVETIGFEEHDRLLVYSDGMTECSNANDEQFGEERMLQCVGTVSNNQVIINELLSEIGRFCAGTSGSDDATALEVLIVPEQMQGRPAIADKNERHGPKDFSFALTLQAQALRESDPLPVLLDVLMQIPGLRVHRGQVFAILAELYSNALEHGVLQLDSALKRSSDGFAEYYRLRHEKLMALDSGRIEVFCRHCPKLDGGTLEIQIHDSGQGFDYADRLNRPLENLRGYAGRGVGLLSRLCERVEYSGNGNTVAIQYRWRQVDIHDE</sequence>
<dbReference type="InterPro" id="IPR003594">
    <property type="entry name" value="HATPase_dom"/>
</dbReference>
<evidence type="ECO:0000313" key="6">
    <source>
        <dbReference type="Proteomes" id="UP000295375"/>
    </source>
</evidence>
<feature type="modified residue" description="4-aspartylphosphate" evidence="2">
    <location>
        <position position="55"/>
    </location>
</feature>
<comment type="caution">
    <text evidence="5">The sequence shown here is derived from an EMBL/GenBank/DDBJ whole genome shotgun (WGS) entry which is preliminary data.</text>
</comment>
<dbReference type="PANTHER" id="PTHR43156">
    <property type="entry name" value="STAGE II SPORULATION PROTEIN E-RELATED"/>
    <property type="match status" value="1"/>
</dbReference>
<proteinExistence type="predicted"/>
<dbReference type="SMART" id="SM00331">
    <property type="entry name" value="PP2C_SIG"/>
    <property type="match status" value="1"/>
</dbReference>
<dbReference type="PROSITE" id="PS50110">
    <property type="entry name" value="RESPONSE_REGULATORY"/>
    <property type="match status" value="1"/>
</dbReference>
<keyword evidence="3" id="KW-0175">Coiled coil</keyword>
<dbReference type="SUPFAM" id="SSF81606">
    <property type="entry name" value="PP2C-like"/>
    <property type="match status" value="1"/>
</dbReference>
<keyword evidence="5" id="KW-0808">Transferase</keyword>
<dbReference type="Pfam" id="PF13581">
    <property type="entry name" value="HATPase_c_2"/>
    <property type="match status" value="1"/>
</dbReference>
<dbReference type="InterPro" id="IPR011006">
    <property type="entry name" value="CheY-like_superfamily"/>
</dbReference>
<dbReference type="InterPro" id="IPR001932">
    <property type="entry name" value="PPM-type_phosphatase-like_dom"/>
</dbReference>
<organism evidence="5 6">
    <name type="scientific">Permianibacter aggregans</name>
    <dbReference type="NCBI Taxonomy" id="1510150"/>
    <lineage>
        <taxon>Bacteria</taxon>
        <taxon>Pseudomonadati</taxon>
        <taxon>Pseudomonadota</taxon>
        <taxon>Gammaproteobacteria</taxon>
        <taxon>Pseudomonadales</taxon>
        <taxon>Pseudomonadaceae</taxon>
        <taxon>Permianibacter</taxon>
    </lineage>
</organism>
<dbReference type="Gene3D" id="3.30.565.10">
    <property type="entry name" value="Histidine kinase-like ATPase, C-terminal domain"/>
    <property type="match status" value="1"/>
</dbReference>
<dbReference type="Proteomes" id="UP000295375">
    <property type="component" value="Unassembled WGS sequence"/>
</dbReference>
<dbReference type="PANTHER" id="PTHR43156:SF2">
    <property type="entry name" value="STAGE II SPORULATION PROTEIN E"/>
    <property type="match status" value="1"/>
</dbReference>
<dbReference type="Pfam" id="PF00072">
    <property type="entry name" value="Response_reg"/>
    <property type="match status" value="1"/>
</dbReference>
<keyword evidence="1" id="KW-0378">Hydrolase</keyword>
<keyword evidence="2" id="KW-0597">Phosphoprotein</keyword>
<dbReference type="Gene3D" id="3.40.50.2300">
    <property type="match status" value="1"/>
</dbReference>
<dbReference type="EMBL" id="SNYM01000006">
    <property type="protein sequence ID" value="TDQ48591.1"/>
    <property type="molecule type" value="Genomic_DNA"/>
</dbReference>
<gene>
    <name evidence="5" type="ORF">EV696_10631</name>
</gene>
<keyword evidence="6" id="KW-1185">Reference proteome</keyword>
<dbReference type="SMART" id="SM00448">
    <property type="entry name" value="REC"/>
    <property type="match status" value="1"/>
</dbReference>
<dbReference type="Pfam" id="PF07228">
    <property type="entry name" value="SpoIIE"/>
    <property type="match status" value="1"/>
</dbReference>
<dbReference type="SUPFAM" id="SSF55874">
    <property type="entry name" value="ATPase domain of HSP90 chaperone/DNA topoisomerase II/histidine kinase"/>
    <property type="match status" value="1"/>
</dbReference>
<dbReference type="GO" id="GO:0000160">
    <property type="term" value="P:phosphorelay signal transduction system"/>
    <property type="evidence" value="ECO:0007669"/>
    <property type="project" value="InterPro"/>
</dbReference>
<feature type="domain" description="Response regulatory" evidence="4">
    <location>
        <begin position="6"/>
        <end position="122"/>
    </location>
</feature>
<evidence type="ECO:0000256" key="2">
    <source>
        <dbReference type="PROSITE-ProRule" id="PRU00169"/>
    </source>
</evidence>
<dbReference type="Gene3D" id="3.60.40.10">
    <property type="entry name" value="PPM-type phosphatase domain"/>
    <property type="match status" value="1"/>
</dbReference>
<dbReference type="GO" id="GO:0016791">
    <property type="term" value="F:phosphatase activity"/>
    <property type="evidence" value="ECO:0007669"/>
    <property type="project" value="TreeGrafter"/>
</dbReference>
<dbReference type="OrthoDB" id="9796655at2"/>
<dbReference type="GO" id="GO:0016301">
    <property type="term" value="F:kinase activity"/>
    <property type="evidence" value="ECO:0007669"/>
    <property type="project" value="UniProtKB-KW"/>
</dbReference>
<evidence type="ECO:0000256" key="3">
    <source>
        <dbReference type="SAM" id="Coils"/>
    </source>
</evidence>
<dbReference type="InterPro" id="IPR036457">
    <property type="entry name" value="PPM-type-like_dom_sf"/>
</dbReference>
<dbReference type="InterPro" id="IPR052016">
    <property type="entry name" value="Bact_Sigma-Reg"/>
</dbReference>
<dbReference type="AlphaFoldDB" id="A0A4R6UNR9"/>
<dbReference type="InterPro" id="IPR036890">
    <property type="entry name" value="HATPase_C_sf"/>
</dbReference>
<dbReference type="SUPFAM" id="SSF52172">
    <property type="entry name" value="CheY-like"/>
    <property type="match status" value="1"/>
</dbReference>
<dbReference type="RefSeq" id="WP_133589691.1">
    <property type="nucleotide sequence ID" value="NZ_CP037953.1"/>
</dbReference>
<evidence type="ECO:0000256" key="1">
    <source>
        <dbReference type="ARBA" id="ARBA00022801"/>
    </source>
</evidence>
<dbReference type="InterPro" id="IPR001789">
    <property type="entry name" value="Sig_transdc_resp-reg_receiver"/>
</dbReference>
<accession>A0A4R6UNR9</accession>
<keyword evidence="5" id="KW-0418">Kinase</keyword>
<dbReference type="CDD" id="cd16936">
    <property type="entry name" value="HATPase_RsbW-like"/>
    <property type="match status" value="1"/>
</dbReference>
<evidence type="ECO:0000313" key="5">
    <source>
        <dbReference type="EMBL" id="TDQ48591.1"/>
    </source>
</evidence>